<comment type="catalytic activity">
    <reaction evidence="3 4">
        <text>N-[(R)-4-phosphopantothenoyl]-L-cysteine + H(+) = (R)-4'-phosphopantetheine + CO2</text>
        <dbReference type="Rhea" id="RHEA:16793"/>
        <dbReference type="ChEBI" id="CHEBI:15378"/>
        <dbReference type="ChEBI" id="CHEBI:16526"/>
        <dbReference type="ChEBI" id="CHEBI:59458"/>
        <dbReference type="ChEBI" id="CHEBI:61723"/>
        <dbReference type="EC" id="4.1.1.36"/>
    </reaction>
</comment>
<keyword evidence="3" id="KW-0479">Metal-binding</keyword>
<comment type="function">
    <text evidence="4">Catalyzes two steps in the biosynthesis of coenzyme A. In the first step cysteine is conjugated to 4'-phosphopantothenate to form 4-phosphopantothenoylcysteine, in the latter compound is decarboxylated to form 4'-phosphopantotheine.</text>
</comment>
<feature type="region of interest" description="Phosphopantothenate--cysteine ligase" evidence="3">
    <location>
        <begin position="195"/>
        <end position="405"/>
    </location>
</feature>
<keyword evidence="2 3" id="KW-0456">Lyase</keyword>
<evidence type="ECO:0000313" key="8">
    <source>
        <dbReference type="Proteomes" id="UP000536835"/>
    </source>
</evidence>
<dbReference type="GO" id="GO:0046872">
    <property type="term" value="F:metal ion binding"/>
    <property type="evidence" value="ECO:0007669"/>
    <property type="project" value="UniProtKB-KW"/>
</dbReference>
<feature type="binding site" evidence="3">
    <location>
        <position position="343"/>
    </location>
    <ligand>
        <name>CTP</name>
        <dbReference type="ChEBI" id="CHEBI:37563"/>
    </ligand>
</feature>
<dbReference type="GO" id="GO:0004633">
    <property type="term" value="F:phosphopantothenoylcysteine decarboxylase activity"/>
    <property type="evidence" value="ECO:0007669"/>
    <property type="project" value="UniProtKB-UniRule"/>
</dbReference>
<dbReference type="EC" id="4.1.1.36" evidence="3"/>
<protein>
    <recommendedName>
        <fullName evidence="3">Coenzyme A biosynthesis bifunctional protein CoaBC</fullName>
    </recommendedName>
    <alternativeName>
        <fullName evidence="3">DNA/pantothenate metabolism flavoprotein</fullName>
    </alternativeName>
    <alternativeName>
        <fullName evidence="3">Phosphopantothenoylcysteine synthetase/decarboxylase</fullName>
        <shortName evidence="3">PPCS-PPCDC</shortName>
    </alternativeName>
    <domain>
        <recommendedName>
            <fullName evidence="3">Phosphopantothenoylcysteine decarboxylase</fullName>
            <shortName evidence="3">PPC decarboxylase</shortName>
            <shortName evidence="3">PPC-DC</shortName>
            <ecNumber evidence="3">4.1.1.36</ecNumber>
        </recommendedName>
        <alternativeName>
            <fullName evidence="3">CoaC</fullName>
        </alternativeName>
    </domain>
    <domain>
        <recommendedName>
            <fullName evidence="3">Phosphopantothenate--cysteine ligase</fullName>
            <ecNumber evidence="3">6.3.2.5</ecNumber>
        </recommendedName>
        <alternativeName>
            <fullName evidence="3">CoaB</fullName>
        </alternativeName>
        <alternativeName>
            <fullName evidence="3">Phosphopantothenoylcysteine synthetase</fullName>
            <shortName evidence="3">PPC synthetase</shortName>
            <shortName evidence="3">PPC-S</shortName>
        </alternativeName>
    </domain>
</protein>
<evidence type="ECO:0000256" key="1">
    <source>
        <dbReference type="ARBA" id="ARBA00022793"/>
    </source>
</evidence>
<proteinExistence type="inferred from homology"/>
<feature type="active site" description="Proton donor" evidence="3">
    <location>
        <position position="161"/>
    </location>
</feature>
<feature type="binding site" evidence="3">
    <location>
        <position position="282"/>
    </location>
    <ligand>
        <name>CTP</name>
        <dbReference type="ChEBI" id="CHEBI:37563"/>
    </ligand>
</feature>
<dbReference type="Pfam" id="PF04127">
    <property type="entry name" value="DFP"/>
    <property type="match status" value="1"/>
</dbReference>
<dbReference type="PANTHER" id="PTHR14359:SF6">
    <property type="entry name" value="PHOSPHOPANTOTHENOYLCYSTEINE DECARBOXYLASE"/>
    <property type="match status" value="1"/>
</dbReference>
<comment type="function">
    <text evidence="3">Catalyzes two sequential steps in the biosynthesis of coenzyme A. In the first step cysteine is conjugated to 4'-phosphopantothenate to form 4-phosphopantothenoylcysteine. In the second step the latter compound is decarboxylated to form 4'-phosphopantotheine.</text>
</comment>
<dbReference type="InterPro" id="IPR035929">
    <property type="entry name" value="CoaB-like_sf"/>
</dbReference>
<evidence type="ECO:0000256" key="2">
    <source>
        <dbReference type="ARBA" id="ARBA00023239"/>
    </source>
</evidence>
<feature type="binding site" evidence="3">
    <location>
        <position position="347"/>
    </location>
    <ligand>
        <name>CTP</name>
        <dbReference type="ChEBI" id="CHEBI:37563"/>
    </ligand>
</feature>
<comment type="similarity">
    <text evidence="3 4">In the N-terminal section; belongs to the HFCD (homo-oligomeric flavin containing Cys decarboxylase) superfamily.</text>
</comment>
<comment type="caution">
    <text evidence="7">The sequence shown here is derived from an EMBL/GenBank/DDBJ whole genome shotgun (WGS) entry which is preliminary data.</text>
</comment>
<keyword evidence="3 4" id="KW-0288">FMN</keyword>
<comment type="similarity">
    <text evidence="3 4">In the C-terminal section; belongs to the PPC synthetase family.</text>
</comment>
<evidence type="ECO:0000259" key="5">
    <source>
        <dbReference type="Pfam" id="PF02441"/>
    </source>
</evidence>
<organism evidence="7 8">
    <name type="scientific">Parvularcula mediterranea</name>
    <dbReference type="NCBI Taxonomy" id="2732508"/>
    <lineage>
        <taxon>Bacteria</taxon>
        <taxon>Pseudomonadati</taxon>
        <taxon>Pseudomonadota</taxon>
        <taxon>Alphaproteobacteria</taxon>
        <taxon>Parvularculales</taxon>
        <taxon>Parvularculaceae</taxon>
        <taxon>Parvularcula</taxon>
    </lineage>
</organism>
<dbReference type="HAMAP" id="MF_02225">
    <property type="entry name" value="CoaBC"/>
    <property type="match status" value="1"/>
</dbReference>
<keyword evidence="3 4" id="KW-0285">Flavoprotein</keyword>
<keyword evidence="3 4" id="KW-0436">Ligase</keyword>
<feature type="binding site" evidence="3">
    <location>
        <position position="329"/>
    </location>
    <ligand>
        <name>CTP</name>
        <dbReference type="ChEBI" id="CHEBI:37563"/>
    </ligand>
</feature>
<dbReference type="Proteomes" id="UP000536835">
    <property type="component" value="Unassembled WGS sequence"/>
</dbReference>
<dbReference type="PANTHER" id="PTHR14359">
    <property type="entry name" value="HOMO-OLIGOMERIC FLAVIN CONTAINING CYS DECARBOXYLASE FAMILY"/>
    <property type="match status" value="1"/>
</dbReference>
<comment type="catalytic activity">
    <reaction evidence="3 4">
        <text>(R)-4'-phosphopantothenate + L-cysteine + CTP = N-[(R)-4-phosphopantothenoyl]-L-cysteine + CMP + diphosphate + H(+)</text>
        <dbReference type="Rhea" id="RHEA:19397"/>
        <dbReference type="ChEBI" id="CHEBI:10986"/>
        <dbReference type="ChEBI" id="CHEBI:15378"/>
        <dbReference type="ChEBI" id="CHEBI:33019"/>
        <dbReference type="ChEBI" id="CHEBI:35235"/>
        <dbReference type="ChEBI" id="CHEBI:37563"/>
        <dbReference type="ChEBI" id="CHEBI:59458"/>
        <dbReference type="ChEBI" id="CHEBI:60377"/>
        <dbReference type="EC" id="6.3.2.5"/>
    </reaction>
</comment>
<dbReference type="GO" id="GO:0010181">
    <property type="term" value="F:FMN binding"/>
    <property type="evidence" value="ECO:0007669"/>
    <property type="project" value="UniProtKB-UniRule"/>
</dbReference>
<dbReference type="SUPFAM" id="SSF102645">
    <property type="entry name" value="CoaB-like"/>
    <property type="match status" value="1"/>
</dbReference>
<dbReference type="EMBL" id="JABFCX010000002">
    <property type="protein sequence ID" value="NNU15844.1"/>
    <property type="molecule type" value="Genomic_DNA"/>
</dbReference>
<keyword evidence="1 3" id="KW-0210">Decarboxylase</keyword>
<dbReference type="Gene3D" id="3.40.50.1950">
    <property type="entry name" value="Flavin prenyltransferase-like"/>
    <property type="match status" value="1"/>
</dbReference>
<dbReference type="InterPro" id="IPR005252">
    <property type="entry name" value="CoaBC"/>
</dbReference>
<feature type="binding site" evidence="3">
    <location>
        <begin position="309"/>
        <end position="312"/>
    </location>
    <ligand>
        <name>CTP</name>
        <dbReference type="ChEBI" id="CHEBI:37563"/>
    </ligand>
</feature>
<comment type="pathway">
    <text evidence="3 4">Cofactor biosynthesis; coenzyme A biosynthesis; CoA from (R)-pantothenate: step 3/5.</text>
</comment>
<dbReference type="InterPro" id="IPR036551">
    <property type="entry name" value="Flavin_trans-like"/>
</dbReference>
<evidence type="ECO:0000256" key="3">
    <source>
        <dbReference type="HAMAP-Rule" id="MF_02225"/>
    </source>
</evidence>
<feature type="binding site" evidence="3">
    <location>
        <position position="292"/>
    </location>
    <ligand>
        <name>CTP</name>
        <dbReference type="ChEBI" id="CHEBI:37563"/>
    </ligand>
</feature>
<dbReference type="GO" id="GO:0071513">
    <property type="term" value="C:phosphopantothenoylcysteine decarboxylase complex"/>
    <property type="evidence" value="ECO:0007669"/>
    <property type="project" value="TreeGrafter"/>
</dbReference>
<dbReference type="AlphaFoldDB" id="A0A7Y3RKQ3"/>
<comment type="caution">
    <text evidence="3">Lacks conserved residue(s) required for the propagation of feature annotation.</text>
</comment>
<comment type="cofactor">
    <cofactor evidence="3">
        <name>Mg(2+)</name>
        <dbReference type="ChEBI" id="CHEBI:18420"/>
    </cofactor>
</comment>
<dbReference type="UniPathway" id="UPA00241">
    <property type="reaction ID" value="UER00353"/>
</dbReference>
<dbReference type="GO" id="GO:0015937">
    <property type="term" value="P:coenzyme A biosynthetic process"/>
    <property type="evidence" value="ECO:0007669"/>
    <property type="project" value="UniProtKB-UniRule"/>
</dbReference>
<evidence type="ECO:0000259" key="6">
    <source>
        <dbReference type="Pfam" id="PF04127"/>
    </source>
</evidence>
<dbReference type="EC" id="6.3.2.5" evidence="3"/>
<dbReference type="GO" id="GO:0015941">
    <property type="term" value="P:pantothenate catabolic process"/>
    <property type="evidence" value="ECO:0007669"/>
    <property type="project" value="InterPro"/>
</dbReference>
<accession>A0A7Y3RKQ3</accession>
<dbReference type="NCBIfam" id="TIGR00521">
    <property type="entry name" value="coaBC_dfp"/>
    <property type="match status" value="1"/>
</dbReference>
<feature type="domain" description="DNA/pantothenate metabolism flavoprotein C-terminal" evidence="6">
    <location>
        <begin position="190"/>
        <end position="400"/>
    </location>
</feature>
<dbReference type="InterPro" id="IPR003382">
    <property type="entry name" value="Flavoprotein"/>
</dbReference>
<dbReference type="GO" id="GO:0004632">
    <property type="term" value="F:phosphopantothenate--cysteine ligase activity"/>
    <property type="evidence" value="ECO:0007669"/>
    <property type="project" value="UniProtKB-UniRule"/>
</dbReference>
<dbReference type="Gene3D" id="3.40.50.10300">
    <property type="entry name" value="CoaB-like"/>
    <property type="match status" value="1"/>
</dbReference>
<evidence type="ECO:0000256" key="4">
    <source>
        <dbReference type="RuleBase" id="RU364078"/>
    </source>
</evidence>
<dbReference type="InterPro" id="IPR007085">
    <property type="entry name" value="DNA/pantothenate-metab_flavo_C"/>
</dbReference>
<feature type="region of interest" description="Phosphopantothenoylcysteine decarboxylase" evidence="3">
    <location>
        <begin position="1"/>
        <end position="194"/>
    </location>
</feature>
<comment type="cofactor">
    <cofactor evidence="3">
        <name>FMN</name>
        <dbReference type="ChEBI" id="CHEBI:58210"/>
    </cofactor>
    <text evidence="3">Binds 1 FMN per subunit.</text>
</comment>
<keyword evidence="3" id="KW-0511">Multifunctional enzyme</keyword>
<reference evidence="7 8" key="1">
    <citation type="submission" date="2020-05" db="EMBL/GenBank/DDBJ databases">
        <title>Parvularcula mediterraneae sp. nov., isolated from polypropylene straw from shallow seawater of the seashore of Laganas in Zakynthos island, Greece.</title>
        <authorList>
            <person name="Szabo I."/>
            <person name="Al-Omari J."/>
            <person name="Rado J."/>
            <person name="Szerdahelyi G.S."/>
        </authorList>
    </citation>
    <scope>NUCLEOTIDE SEQUENCE [LARGE SCALE GENOMIC DNA]</scope>
    <source>
        <strain evidence="7 8">ZS-1/3</strain>
    </source>
</reference>
<dbReference type="Pfam" id="PF02441">
    <property type="entry name" value="Flavoprotein"/>
    <property type="match status" value="1"/>
</dbReference>
<evidence type="ECO:0000313" key="7">
    <source>
        <dbReference type="EMBL" id="NNU15844.1"/>
    </source>
</evidence>
<dbReference type="RefSeq" id="WP_173197607.1">
    <property type="nucleotide sequence ID" value="NZ_JABFCX010000002.1"/>
</dbReference>
<gene>
    <name evidence="3 7" type="primary">coaBC</name>
    <name evidence="7" type="ORF">HK107_05855</name>
</gene>
<dbReference type="SUPFAM" id="SSF52507">
    <property type="entry name" value="Homo-oligomeric flavin-containing Cys decarboxylases, HFCD"/>
    <property type="match status" value="1"/>
</dbReference>
<name>A0A7Y3RKQ3_9PROT</name>
<sequence length="405" mass="42821">MTSEEHRSRRVLLVVGGGIAAYKSLELARELSKRGVTVTSVLTKGGAEFVTPLSLSGLTGEKCYTDLFSLTDEVEMGHIELSRSADLVLVAPATADLMAKAAQGLANDLASTLLLATDKKVLFAPAMNVKMWEHPATRRNLAQLREDGAEFVGPGEGAMACGEFGEGRLAEPWEIADAAEKLLPAPQGRLSGRKVVITAGPTHEPVDPVRFVGNRSSGKQGYAIAAACRNEGADVTLISGPVSLPAPSGCDVIHVQTAREMMAATEQALPADVFIACAAVADYRPAVETPHKVKKERGGLTAIDLIENPDILATISQLDVGRPQLVVGFAAETDDVLGHAETKRARKKCDWIVANDVSPGTPSMGGDKNEVTIITGDDDESLPMMAKDMLGAHLARRIADKLDQG</sequence>
<feature type="domain" description="Flavoprotein" evidence="5">
    <location>
        <begin position="10"/>
        <end position="177"/>
    </location>
</feature>
<keyword evidence="3" id="KW-0460">Magnesium</keyword>
<keyword evidence="8" id="KW-1185">Reference proteome</keyword>
<comment type="pathway">
    <text evidence="3 4">Cofactor biosynthesis; coenzyme A biosynthesis; CoA from (R)-pantothenate: step 2/5.</text>
</comment>